<dbReference type="Proteomes" id="UP000194968">
    <property type="component" value="Unassembled WGS sequence"/>
</dbReference>
<dbReference type="HAMAP" id="MF_00323">
    <property type="entry name" value="Ferrochelatase"/>
    <property type="match status" value="1"/>
</dbReference>
<accession>A0A242NTL8</accession>
<evidence type="ECO:0000313" key="11">
    <source>
        <dbReference type="EMBL" id="OTQ48802.1"/>
    </source>
</evidence>
<comment type="function">
    <text evidence="9">Catalyzes the ferrous insertion into protoporphyrin IX.</text>
</comment>
<dbReference type="RefSeq" id="WP_086320888.1">
    <property type="nucleotide sequence ID" value="NZ_NASD01000008.1"/>
</dbReference>
<keyword evidence="5 9" id="KW-0350">Heme biosynthesis</keyword>
<dbReference type="OrthoDB" id="9809741at2"/>
<dbReference type="PANTHER" id="PTHR11108:SF1">
    <property type="entry name" value="FERROCHELATASE, MITOCHONDRIAL"/>
    <property type="match status" value="1"/>
</dbReference>
<feature type="binding site" evidence="9">
    <location>
        <position position="275"/>
    </location>
    <ligand>
        <name>Fe(2+)</name>
        <dbReference type="ChEBI" id="CHEBI:29033"/>
    </ligand>
</feature>
<dbReference type="GO" id="GO:0006783">
    <property type="term" value="P:heme biosynthetic process"/>
    <property type="evidence" value="ECO:0007669"/>
    <property type="project" value="UniProtKB-UniRule"/>
</dbReference>
<comment type="pathway">
    <text evidence="9">Porphyrin-containing compound metabolism; protoheme biosynthesis; protoheme from protoporphyrin-IX: step 1/1.</text>
</comment>
<name>A0A242NTL8_9GAMM</name>
<evidence type="ECO:0000256" key="1">
    <source>
        <dbReference type="ARBA" id="ARBA00007718"/>
    </source>
</evidence>
<comment type="subcellular location">
    <subcellularLocation>
        <location evidence="9">Cytoplasm</location>
    </subcellularLocation>
</comment>
<sequence>MNKKQGLLLVNLGTPSAVTPMAIRCYLTEFLLDRHVVDLPAFIWHPILKYLVLPKRVPYIINHYQKIWIEGESPLLHYSKRLINHLQPALPDMQCELAMTYGEPNLLSALNNLKSCEKVTLLPLFPQYSTTTTQAVLAKVKQLIADNNIKINLSYIRDYADHPSYIDALYWQVQQAFSTQGQPDVLLLSYHGIPQRYIDKRQDDYVQRCLLTTKLLTDKCQANGIDLPIIMAYQSKFGKGKWVEPNTSDILANLAKTGTEHVQVICPGFSADCIETIYEIDEQNREIFLNAGGKQFYYIPALNDTPLQVKLIKNIVEKTPFLKKF</sequence>
<comment type="catalytic activity">
    <reaction evidence="9">
        <text>heme b + 2 H(+) = protoporphyrin IX + Fe(2+)</text>
        <dbReference type="Rhea" id="RHEA:22584"/>
        <dbReference type="ChEBI" id="CHEBI:15378"/>
        <dbReference type="ChEBI" id="CHEBI:29033"/>
        <dbReference type="ChEBI" id="CHEBI:57306"/>
        <dbReference type="ChEBI" id="CHEBI:60344"/>
        <dbReference type="EC" id="4.98.1.1"/>
    </reaction>
</comment>
<dbReference type="FunFam" id="3.40.50.1400:FF:000002">
    <property type="entry name" value="Ferrochelatase"/>
    <property type="match status" value="1"/>
</dbReference>
<protein>
    <recommendedName>
        <fullName evidence="9">Ferrochelatase</fullName>
        <ecNumber evidence="9">4.98.1.1</ecNumber>
    </recommendedName>
    <alternativeName>
        <fullName evidence="9">Heme synthase</fullName>
    </alternativeName>
    <alternativeName>
        <fullName evidence="9">Protoheme ferro-lyase</fullName>
    </alternativeName>
</protein>
<dbReference type="CDD" id="cd00419">
    <property type="entry name" value="Ferrochelatase_C"/>
    <property type="match status" value="1"/>
</dbReference>
<evidence type="ECO:0000313" key="12">
    <source>
        <dbReference type="Proteomes" id="UP000194968"/>
    </source>
</evidence>
<dbReference type="GO" id="GO:0005737">
    <property type="term" value="C:cytoplasm"/>
    <property type="evidence" value="ECO:0007669"/>
    <property type="project" value="UniProtKB-SubCell"/>
</dbReference>
<evidence type="ECO:0000256" key="2">
    <source>
        <dbReference type="ARBA" id="ARBA00022490"/>
    </source>
</evidence>
<dbReference type="UniPathway" id="UPA00252">
    <property type="reaction ID" value="UER00325"/>
</dbReference>
<evidence type="ECO:0000256" key="8">
    <source>
        <dbReference type="ARBA" id="ARBA00024536"/>
    </source>
</evidence>
<dbReference type="InterPro" id="IPR001015">
    <property type="entry name" value="Ferrochelatase"/>
</dbReference>
<evidence type="ECO:0000256" key="7">
    <source>
        <dbReference type="ARBA" id="ARBA00023244"/>
    </source>
</evidence>
<evidence type="ECO:0000256" key="9">
    <source>
        <dbReference type="HAMAP-Rule" id="MF_00323"/>
    </source>
</evidence>
<feature type="binding site" evidence="9">
    <location>
        <position position="191"/>
    </location>
    <ligand>
        <name>Fe(2+)</name>
        <dbReference type="ChEBI" id="CHEBI:29033"/>
    </ligand>
</feature>
<evidence type="ECO:0000256" key="10">
    <source>
        <dbReference type="RuleBase" id="RU004185"/>
    </source>
</evidence>
<comment type="similarity">
    <text evidence="1 9 10">Belongs to the ferrochelatase family.</text>
</comment>
<dbReference type="AlphaFoldDB" id="A0A242NTL8"/>
<dbReference type="SUPFAM" id="SSF53800">
    <property type="entry name" value="Chelatase"/>
    <property type="match status" value="1"/>
</dbReference>
<dbReference type="Pfam" id="PF00762">
    <property type="entry name" value="Ferrochelatase"/>
    <property type="match status" value="1"/>
</dbReference>
<proteinExistence type="inferred from homology"/>
<keyword evidence="4 9" id="KW-0408">Iron</keyword>
<keyword evidence="3 9" id="KW-0479">Metal-binding</keyword>
<organism evidence="11 12">
    <name type="scientific">Gilliamella apis</name>
    <dbReference type="NCBI Taxonomy" id="1970738"/>
    <lineage>
        <taxon>Bacteria</taxon>
        <taxon>Pseudomonadati</taxon>
        <taxon>Pseudomonadota</taxon>
        <taxon>Gammaproteobacteria</taxon>
        <taxon>Orbales</taxon>
        <taxon>Orbaceae</taxon>
        <taxon>Gilliamella</taxon>
    </lineage>
</organism>
<dbReference type="InterPro" id="IPR033644">
    <property type="entry name" value="Ferrochelatase_C"/>
</dbReference>
<evidence type="ECO:0000256" key="4">
    <source>
        <dbReference type="ARBA" id="ARBA00023004"/>
    </source>
</evidence>
<keyword evidence="7 9" id="KW-0627">Porphyrin biosynthesis</keyword>
<reference evidence="11 12" key="1">
    <citation type="submission" date="2017-03" db="EMBL/GenBank/DDBJ databases">
        <title>Comparative genomics of honeybee gut symbionts reveal geographically distinct and subgroup specific antibiotic resistance.</title>
        <authorList>
            <person name="Ludvigsen J."/>
            <person name="Porcellato D."/>
            <person name="Labee-Lund T.M."/>
            <person name="Amdam G.V."/>
            <person name="Rudi K."/>
        </authorList>
    </citation>
    <scope>NUCLEOTIDE SEQUENCE [LARGE SCALE GENOMIC DNA]</scope>
    <source>
        <strain evidence="11 12">A-4-12</strain>
    </source>
</reference>
<dbReference type="GO" id="GO:0046872">
    <property type="term" value="F:metal ion binding"/>
    <property type="evidence" value="ECO:0007669"/>
    <property type="project" value="UniProtKB-KW"/>
</dbReference>
<dbReference type="Gene3D" id="3.40.50.1400">
    <property type="match status" value="2"/>
</dbReference>
<evidence type="ECO:0000256" key="3">
    <source>
        <dbReference type="ARBA" id="ARBA00022723"/>
    </source>
</evidence>
<keyword evidence="2 9" id="KW-0963">Cytoplasm</keyword>
<dbReference type="PANTHER" id="PTHR11108">
    <property type="entry name" value="FERROCHELATASE"/>
    <property type="match status" value="1"/>
</dbReference>
<dbReference type="NCBIfam" id="TIGR00109">
    <property type="entry name" value="hemH"/>
    <property type="match status" value="1"/>
</dbReference>
<evidence type="ECO:0000256" key="6">
    <source>
        <dbReference type="ARBA" id="ARBA00023239"/>
    </source>
</evidence>
<dbReference type="GO" id="GO:0004325">
    <property type="term" value="F:ferrochelatase activity"/>
    <property type="evidence" value="ECO:0007669"/>
    <property type="project" value="UniProtKB-UniRule"/>
</dbReference>
<comment type="caution">
    <text evidence="11">The sequence shown here is derived from an EMBL/GenBank/DDBJ whole genome shotgun (WGS) entry which is preliminary data.</text>
</comment>
<keyword evidence="6 9" id="KW-0456">Lyase</keyword>
<dbReference type="EMBL" id="NASK01000100">
    <property type="protein sequence ID" value="OTQ48802.1"/>
    <property type="molecule type" value="Genomic_DNA"/>
</dbReference>
<evidence type="ECO:0000256" key="5">
    <source>
        <dbReference type="ARBA" id="ARBA00023133"/>
    </source>
</evidence>
<dbReference type="EC" id="4.98.1.1" evidence="9"/>
<dbReference type="InterPro" id="IPR033659">
    <property type="entry name" value="Ferrochelatase_N"/>
</dbReference>
<comment type="catalytic activity">
    <reaction evidence="8">
        <text>Fe-coproporphyrin III + 2 H(+) = coproporphyrin III + Fe(2+)</text>
        <dbReference type="Rhea" id="RHEA:49572"/>
        <dbReference type="ChEBI" id="CHEBI:15378"/>
        <dbReference type="ChEBI" id="CHEBI:29033"/>
        <dbReference type="ChEBI" id="CHEBI:68438"/>
        <dbReference type="ChEBI" id="CHEBI:131725"/>
        <dbReference type="EC" id="4.99.1.9"/>
    </reaction>
    <physiologicalReaction direction="right-to-left" evidence="8">
        <dbReference type="Rhea" id="RHEA:49574"/>
    </physiologicalReaction>
</comment>
<gene>
    <name evidence="9" type="primary">hemH</name>
    <name evidence="11" type="ORF">B6D06_08830</name>
</gene>
<dbReference type="CDD" id="cd03411">
    <property type="entry name" value="Ferrochelatase_N"/>
    <property type="match status" value="1"/>
</dbReference>